<sequence length="177" mass="19595">MAESERLSATKFFVGELGRAQSDKKSFTEKLEAAQGDDIFKYMLLLNTSALEAYIAQTRLQAEQSFRLSKIVALVGFGILVVGIILGIYSSLSDRTCLDAAYLTSVAGILTEFISGVFFYLYNRTLQQLNLFHDKMLSSEHVAMSFIASSLITDEIKCDECKTELSKILMSTLGKSV</sequence>
<reference evidence="5" key="1">
    <citation type="submission" date="2020-06" db="EMBL/GenBank/DDBJ databases">
        <title>Unique genomic features of the anaerobic methanotrophic archaea.</title>
        <authorList>
            <person name="Chadwick G.L."/>
            <person name="Skennerton C.T."/>
            <person name="Laso-Perez R."/>
            <person name="Leu A.O."/>
            <person name="Speth D.R."/>
            <person name="Yu H."/>
            <person name="Morgan-Lang C."/>
            <person name="Hatzenpichler R."/>
            <person name="Goudeau D."/>
            <person name="Malmstrom R."/>
            <person name="Brazelton W.J."/>
            <person name="Woyke T."/>
            <person name="Hallam S.J."/>
            <person name="Tyson G.W."/>
            <person name="Wegener G."/>
            <person name="Boetius A."/>
            <person name="Orphan V."/>
        </authorList>
    </citation>
    <scope>NUCLEOTIDE SEQUENCE</scope>
</reference>
<dbReference type="InterPro" id="IPR048567">
    <property type="entry name" value="CyanoTRADDas_TM"/>
</dbReference>
<keyword evidence="1" id="KW-0472">Membrane</keyword>
<gene>
    <name evidence="4" type="ORF">EAPJJHLA_00005</name>
    <name evidence="3" type="ORF">FIDFODCG_00001</name>
    <name evidence="5" type="ORF">HJJCBNBL_00005</name>
</gene>
<dbReference type="EMBL" id="MT631017">
    <property type="protein sequence ID" value="QNO44793.1"/>
    <property type="molecule type" value="Genomic_DNA"/>
</dbReference>
<protein>
    <recommendedName>
        <fullName evidence="2">Cyanobacterial TRADD-N associated 2 transmembrane domain-containing protein</fullName>
    </recommendedName>
</protein>
<proteinExistence type="predicted"/>
<accession>A0A7G9Y9V9</accession>
<evidence type="ECO:0000313" key="3">
    <source>
        <dbReference type="EMBL" id="QNO44015.1"/>
    </source>
</evidence>
<dbReference type="EMBL" id="MT630889">
    <property type="protein sequence ID" value="QNO44015.1"/>
    <property type="molecule type" value="Genomic_DNA"/>
</dbReference>
<feature type="transmembrane region" description="Helical" evidence="1">
    <location>
        <begin position="101"/>
        <end position="122"/>
    </location>
</feature>
<keyword evidence="1" id="KW-0812">Transmembrane</keyword>
<evidence type="ECO:0000313" key="5">
    <source>
        <dbReference type="EMBL" id="QNO44793.1"/>
    </source>
</evidence>
<dbReference type="Pfam" id="PF20712">
    <property type="entry name" value="CyanoTRADDas_TM"/>
    <property type="match status" value="1"/>
</dbReference>
<evidence type="ECO:0000256" key="1">
    <source>
        <dbReference type="SAM" id="Phobius"/>
    </source>
</evidence>
<organism evidence="5">
    <name type="scientific">Candidatus Methanogaster sp. ANME-2c ERB4</name>
    <dbReference type="NCBI Taxonomy" id="2759911"/>
    <lineage>
        <taxon>Archaea</taxon>
        <taxon>Methanobacteriati</taxon>
        <taxon>Methanobacteriota</taxon>
        <taxon>Stenosarchaea group</taxon>
        <taxon>Methanomicrobia</taxon>
        <taxon>Methanosarcinales</taxon>
        <taxon>ANME-2 cluster</taxon>
        <taxon>Candidatus Methanogasteraceae</taxon>
        <taxon>Candidatus Methanogaster</taxon>
    </lineage>
</organism>
<keyword evidence="1" id="KW-1133">Transmembrane helix</keyword>
<dbReference type="EMBL" id="MT630934">
    <property type="protein sequence ID" value="QNO44214.1"/>
    <property type="molecule type" value="Genomic_DNA"/>
</dbReference>
<feature type="domain" description="Cyanobacterial TRADD-N associated 2 transmembrane" evidence="2">
    <location>
        <begin position="58"/>
        <end position="129"/>
    </location>
</feature>
<evidence type="ECO:0000313" key="4">
    <source>
        <dbReference type="EMBL" id="QNO44214.1"/>
    </source>
</evidence>
<dbReference type="AlphaFoldDB" id="A0A7G9Y9V9"/>
<name>A0A7G9Y9V9_9EURY</name>
<evidence type="ECO:0000259" key="2">
    <source>
        <dbReference type="Pfam" id="PF20712"/>
    </source>
</evidence>
<feature type="transmembrane region" description="Helical" evidence="1">
    <location>
        <begin position="68"/>
        <end position="89"/>
    </location>
</feature>